<dbReference type="PANTHER" id="PTHR45339:SF1">
    <property type="entry name" value="HYBRID SIGNAL TRANSDUCTION HISTIDINE KINASE J"/>
    <property type="match status" value="1"/>
</dbReference>
<evidence type="ECO:0000256" key="4">
    <source>
        <dbReference type="ARBA" id="ARBA00022777"/>
    </source>
</evidence>
<feature type="domain" description="Protein kinase" evidence="8">
    <location>
        <begin position="1"/>
        <end position="391"/>
    </location>
</feature>
<feature type="region of interest" description="Disordered" evidence="7">
    <location>
        <begin position="1403"/>
        <end position="1428"/>
    </location>
</feature>
<dbReference type="SUPFAM" id="SSF56112">
    <property type="entry name" value="Protein kinase-like (PK-like)"/>
    <property type="match status" value="1"/>
</dbReference>
<dbReference type="Gene3D" id="3.30.450.40">
    <property type="match status" value="1"/>
</dbReference>
<dbReference type="GO" id="GO:0005524">
    <property type="term" value="F:ATP binding"/>
    <property type="evidence" value="ECO:0007669"/>
    <property type="project" value="InterPro"/>
</dbReference>
<dbReference type="EMBL" id="JAODAN010000002">
    <property type="protein sequence ID" value="KAK1926340.1"/>
    <property type="molecule type" value="Genomic_DNA"/>
</dbReference>
<dbReference type="Proteomes" id="UP001182556">
    <property type="component" value="Unassembled WGS sequence"/>
</dbReference>
<dbReference type="InterPro" id="IPR036097">
    <property type="entry name" value="HisK_dim/P_sf"/>
</dbReference>
<keyword evidence="12" id="KW-1185">Reference proteome</keyword>
<keyword evidence="5" id="KW-0902">Two-component regulatory system</keyword>
<dbReference type="Gene3D" id="1.10.510.10">
    <property type="entry name" value="Transferase(Phosphotransferase) domain 1"/>
    <property type="match status" value="1"/>
</dbReference>
<feature type="domain" description="Histidine kinase" evidence="9">
    <location>
        <begin position="1650"/>
        <end position="1873"/>
    </location>
</feature>
<dbReference type="InterPro" id="IPR004358">
    <property type="entry name" value="Sig_transdc_His_kin-like_C"/>
</dbReference>
<protein>
    <recommendedName>
        <fullName evidence="13">Histidine kinase</fullName>
    </recommendedName>
</protein>
<dbReference type="PROSITE" id="PS50109">
    <property type="entry name" value="HIS_KIN"/>
    <property type="match status" value="1"/>
</dbReference>
<dbReference type="PROSITE" id="PS50110">
    <property type="entry name" value="RESPONSE_REGULATORY"/>
    <property type="match status" value="1"/>
</dbReference>
<dbReference type="InterPro" id="IPR029016">
    <property type="entry name" value="GAF-like_dom_sf"/>
</dbReference>
<feature type="modified residue" description="4-aspartylphosphate" evidence="6">
    <location>
        <position position="2087"/>
    </location>
</feature>
<evidence type="ECO:0000256" key="5">
    <source>
        <dbReference type="ARBA" id="ARBA00023012"/>
    </source>
</evidence>
<reference evidence="11" key="1">
    <citation type="submission" date="2023-02" db="EMBL/GenBank/DDBJ databases">
        <title>Identification and recombinant expression of a fungal hydrolase from Papiliotrema laurentii that hydrolyzes apple cutin and clears colloidal polyester polyurethane.</title>
        <authorList>
            <consortium name="DOE Joint Genome Institute"/>
            <person name="Roman V.A."/>
            <person name="Bojanowski C."/>
            <person name="Crable B.R."/>
            <person name="Wagner D.N."/>
            <person name="Hung C.S."/>
            <person name="Nadeau L.J."/>
            <person name="Schratz L."/>
            <person name="Haridas S."/>
            <person name="Pangilinan J."/>
            <person name="Lipzen A."/>
            <person name="Na H."/>
            <person name="Yan M."/>
            <person name="Ng V."/>
            <person name="Grigoriev I.V."/>
            <person name="Spatafora J.W."/>
            <person name="Barlow D."/>
            <person name="Biffinger J."/>
            <person name="Kelley-Loughnane N."/>
            <person name="Varaljay V.A."/>
            <person name="Crookes-Goodson W.J."/>
        </authorList>
    </citation>
    <scope>NUCLEOTIDE SEQUENCE</scope>
    <source>
        <strain evidence="11">5307AH</strain>
    </source>
</reference>
<dbReference type="Gene3D" id="1.10.287.130">
    <property type="match status" value="1"/>
</dbReference>
<dbReference type="InterPro" id="IPR027417">
    <property type="entry name" value="P-loop_NTPase"/>
</dbReference>
<dbReference type="PANTHER" id="PTHR45339">
    <property type="entry name" value="HYBRID SIGNAL TRANSDUCTION HISTIDINE KINASE J"/>
    <property type="match status" value="1"/>
</dbReference>
<keyword evidence="4" id="KW-0418">Kinase</keyword>
<evidence type="ECO:0000259" key="8">
    <source>
        <dbReference type="PROSITE" id="PS50011"/>
    </source>
</evidence>
<dbReference type="InterPro" id="IPR011006">
    <property type="entry name" value="CheY-like_superfamily"/>
</dbReference>
<dbReference type="FunFam" id="3.30.565.10:FF:000010">
    <property type="entry name" value="Sensor histidine kinase RcsC"/>
    <property type="match status" value="1"/>
</dbReference>
<evidence type="ECO:0000256" key="1">
    <source>
        <dbReference type="ARBA" id="ARBA00008171"/>
    </source>
</evidence>
<dbReference type="Gene3D" id="3.40.50.2300">
    <property type="match status" value="1"/>
</dbReference>
<dbReference type="InterPro" id="IPR005467">
    <property type="entry name" value="His_kinase_dom"/>
</dbReference>
<evidence type="ECO:0000259" key="9">
    <source>
        <dbReference type="PROSITE" id="PS50109"/>
    </source>
</evidence>
<feature type="region of interest" description="Disordered" evidence="7">
    <location>
        <begin position="152"/>
        <end position="175"/>
    </location>
</feature>
<dbReference type="Pfam" id="PF00512">
    <property type="entry name" value="HisKA"/>
    <property type="match status" value="1"/>
</dbReference>
<dbReference type="SUPFAM" id="SSF52172">
    <property type="entry name" value="CheY-like"/>
    <property type="match status" value="1"/>
</dbReference>
<proteinExistence type="inferred from homology"/>
<name>A0AAD9FU75_PAPLA</name>
<dbReference type="CDD" id="cd17546">
    <property type="entry name" value="REC_hyHK_CKI1_RcsC-like"/>
    <property type="match status" value="1"/>
</dbReference>
<organism evidence="11 12">
    <name type="scientific">Papiliotrema laurentii</name>
    <name type="common">Cryptococcus laurentii</name>
    <dbReference type="NCBI Taxonomy" id="5418"/>
    <lineage>
        <taxon>Eukaryota</taxon>
        <taxon>Fungi</taxon>
        <taxon>Dikarya</taxon>
        <taxon>Basidiomycota</taxon>
        <taxon>Agaricomycotina</taxon>
        <taxon>Tremellomycetes</taxon>
        <taxon>Tremellales</taxon>
        <taxon>Rhynchogastremaceae</taxon>
        <taxon>Papiliotrema</taxon>
    </lineage>
</organism>
<dbReference type="CDD" id="cd16922">
    <property type="entry name" value="HATPase_EvgS-ArcB-TorS-like"/>
    <property type="match status" value="1"/>
</dbReference>
<dbReference type="InterPro" id="IPR001789">
    <property type="entry name" value="Sig_transdc_resp-reg_receiver"/>
</dbReference>
<keyword evidence="2 6" id="KW-0597">Phosphoprotein</keyword>
<keyword evidence="3" id="KW-0808">Transferase</keyword>
<dbReference type="SUPFAM" id="SSF47384">
    <property type="entry name" value="Homodimeric domain of signal transducing histidine kinase"/>
    <property type="match status" value="1"/>
</dbReference>
<accession>A0AAD9FU75</accession>
<dbReference type="CDD" id="cd00082">
    <property type="entry name" value="HisKA"/>
    <property type="match status" value="1"/>
</dbReference>
<dbReference type="InterPro" id="IPR003018">
    <property type="entry name" value="GAF"/>
</dbReference>
<dbReference type="SMART" id="SM00388">
    <property type="entry name" value="HisKA"/>
    <property type="match status" value="1"/>
</dbReference>
<evidence type="ECO:0000313" key="12">
    <source>
        <dbReference type="Proteomes" id="UP001182556"/>
    </source>
</evidence>
<dbReference type="SMART" id="SM00387">
    <property type="entry name" value="HATPase_c"/>
    <property type="match status" value="1"/>
</dbReference>
<evidence type="ECO:0000256" key="6">
    <source>
        <dbReference type="PROSITE-ProRule" id="PRU00169"/>
    </source>
</evidence>
<dbReference type="Pfam" id="PF00072">
    <property type="entry name" value="Response_reg"/>
    <property type="match status" value="1"/>
</dbReference>
<evidence type="ECO:0000259" key="10">
    <source>
        <dbReference type="PROSITE" id="PS50110"/>
    </source>
</evidence>
<evidence type="ECO:0000313" key="11">
    <source>
        <dbReference type="EMBL" id="KAK1926340.1"/>
    </source>
</evidence>
<dbReference type="Gene3D" id="3.40.50.300">
    <property type="entry name" value="P-loop containing nucleotide triphosphate hydrolases"/>
    <property type="match status" value="1"/>
</dbReference>
<dbReference type="Pfam" id="PF07714">
    <property type="entry name" value="PK_Tyr_Ser-Thr"/>
    <property type="match status" value="1"/>
</dbReference>
<comment type="similarity">
    <text evidence="1">Belongs to the protein kinase superfamily. TKL Ser/Thr protein kinase family. ROCO subfamily.</text>
</comment>
<dbReference type="SUPFAM" id="SSF55874">
    <property type="entry name" value="ATPase domain of HSP90 chaperone/DNA topoisomerase II/histidine kinase"/>
    <property type="match status" value="1"/>
</dbReference>
<dbReference type="PRINTS" id="PR00344">
    <property type="entry name" value="BCTRLSENSOR"/>
</dbReference>
<dbReference type="InterPro" id="IPR001245">
    <property type="entry name" value="Ser-Thr/Tyr_kinase_cat_dom"/>
</dbReference>
<dbReference type="Pfam" id="PF02518">
    <property type="entry name" value="HATPase_c"/>
    <property type="match status" value="1"/>
</dbReference>
<dbReference type="SMART" id="SM00448">
    <property type="entry name" value="REC"/>
    <property type="match status" value="1"/>
</dbReference>
<evidence type="ECO:0000256" key="2">
    <source>
        <dbReference type="ARBA" id="ARBA00022553"/>
    </source>
</evidence>
<dbReference type="GO" id="GO:0000155">
    <property type="term" value="F:phosphorelay sensor kinase activity"/>
    <property type="evidence" value="ECO:0007669"/>
    <property type="project" value="InterPro"/>
</dbReference>
<dbReference type="InterPro" id="IPR036890">
    <property type="entry name" value="HATPase_C_sf"/>
</dbReference>
<evidence type="ECO:0000256" key="7">
    <source>
        <dbReference type="SAM" id="MobiDB-lite"/>
    </source>
</evidence>
<dbReference type="InterPro" id="IPR041664">
    <property type="entry name" value="AAA_16"/>
</dbReference>
<dbReference type="InterPro" id="IPR003594">
    <property type="entry name" value="HATPase_dom"/>
</dbReference>
<comment type="caution">
    <text evidence="11">The sequence shown here is derived from an EMBL/GenBank/DDBJ whole genome shotgun (WGS) entry which is preliminary data.</text>
</comment>
<dbReference type="Pfam" id="PF01590">
    <property type="entry name" value="GAF"/>
    <property type="match status" value="1"/>
</dbReference>
<dbReference type="InterPro" id="IPR003661">
    <property type="entry name" value="HisK_dim/P_dom"/>
</dbReference>
<sequence length="2175" mass="240810">MRSIPSDHVFASHGLTNVTLDVPIVRNNVVPSITIPAADAYTMTEWVSGTADFRPTERYPISAAVHGSVPTTVRFSFCPAIDQYSMARFRRHAQLLALGTLPSEPGPSNRYGRVKEVIAWWEDGHGLWFVVQEEQEEGSSLVEEWSKIMRDPKVEDGGNGEASSPTDTEKSHCMSEESAESAYGAVCELFVRVVKCLMALHQKHLSLISCRPSSFSIYKTESGEVALMNRFDSIFPMPSFSLSQLLKDSPLASLSLFQRDIIDSQGSAVDETTLRKNLRYLSPEMTISKRVSPTSDIYSFGVLMYEMLTGTTIDGGPDSPEEAEVDVLIDFHRHVTMKILPPLDWLKREARLGSILPALPPRQLSDIVMRCLGKGSEQRYSSLDSLEYDLNKLGRICIAHGDLSKFKVGEVDDLARFALPARIIHRDGQLEALSKALSSVVTRANGSAMDKDCITTRIVNVSGVSGSGKSRIVRQFVQDAESPNAAHPVVVAWAKLEESIHPPLTSFTQIFTALLDRFLADPNEDVKKWNVKIRETLGPRFQSFISLIPTDYWRMLGVGVDAPANTDVDWSALRGSFGGWAKQFLQLFATPSHPLIIVLDDVQWLPPDEAKYWRTLLDGPQPVNHVLLISTCRVPPDQTKPASSLSLSPSTTNIHVPPLTDEGVHALLMATFRDRLASSHVLANFLHAETAGLSLYVRAMIATLVKESVIFFDYDALTWRFDGVQLQKHLSKAGIDTYLERMIKSLSAPAQELLYYLSCLPQRWFSVSQLQELLEKPEEEIEELATACSSTATLLIRNHQGVSFAHDGPKSVAYRLIPSDRAGAIHFRVSAFLRNPQFKEDYVYDAADHALQAKELGVGVQDEEDYVRLLLRAASRSALATSFAKAVRFLEAIESTVNATGGVDEWMKSHRQLYMRFLELHAEIGCILHTFDASFAKLREVLPYLENFGERILLDSVRVRLMVADGQMHQAVALTFKVLEEQGYHLEDPINRTLLPQTLEDIERIEQSIEDGPVDKDDVRILMMSLMGSAGSSIYYCEPIKRQYVFDLGLSMALQINRVHETSCYFILTHALGVSDVAMKKALVEFGRRLVQRCPVTYLVGHALNGVAILTFYWLPWNKLDDDFEAAIEGNINNANFEQANNALALALGSTVISGRPIQLNKSLKYYDSIRAFVPPAGKFIIELPFQYQDRISQMADEKPWTLEGTIVKTADTQQMQNLAMHSAIRNCLALRLATFYDAPLDELESIVTSGKQAAPGAMGMIYGTEWSFLSALVAIRTGQADTADAIPEEFTQNTDSPDFADRLRFLQAMQQLQADVKNGIEGIESVIDSLIEHGQHALAGLLSYYVAQAILKATKSERLAAGFLQAAAGYYRKAEMFGLCEMLREKWPAVCPAAPSHGVLPSQALGLRDGTGPPPLRRSSLSTSSETVISAHSSGTSSLERGSEAKKLNADQLDALALMRSSLALASEQDPPVLLCTLLRILCQFLRAEYAAIALCDDADNTQARLRAAGPFSRIVPHDIRITEEAARHVCPTSLILHTARTGKAITSVSAVARFRADPFFEDHLPRSVICLPILMQGKQQGVIFLSSSTIAATQGEWESAKEVISTLATFATIITSNVSFTKRLKLEVDQRTQELSNALAAKTQFLSQCSHELRSPLSAVLGLAAVLEASSGLSDVQREHLRTIISSGEDLLGLINNILDHSRLESGSVTLESIPFTLRDVVEGALDSVAAVAQKKNLEICLISAADSDPPGLIGDPFRIKQILLNLLSNAVKFTHEGRVTVKWRWELVPDNKVRVEMDVEDTGIGVPASKMDKLFRSFSQIDESITRSFGGSGLGLIISKDLAKLLGGDCNATSEYGSGSKFTFSLVTDQDQNYKRQIRSFEEPKSCFIACDPGPWWEMLEANLRLLHLSPVRFTDDVHECLVKGHPDGLNSEKQFDFIMVNTQMVDKGILRRMRELQHSSKMLFLVRSIDLAKTIREFDITREAIISRPIKFSSLVRAILPPPKTPGASPIVDKSDKEGKKVNRRLAKTHPLKILLVDDNAVNLTVGRRILELFGYKSVVSAGDGQQAIDAAEKQQYDLILLDLQMPVLDGFTAQERIRASPLAGDPCIVALTANADLATQQLCADAGFFNYLSKPLDIPRLERILGEVYEYRKDRHLTVVKAPKDDMQET</sequence>
<dbReference type="Gene3D" id="3.30.565.10">
    <property type="entry name" value="Histidine kinase-like ATPase, C-terminal domain"/>
    <property type="match status" value="1"/>
</dbReference>
<dbReference type="SUPFAM" id="SSF52540">
    <property type="entry name" value="P-loop containing nucleoside triphosphate hydrolases"/>
    <property type="match status" value="1"/>
</dbReference>
<dbReference type="InterPro" id="IPR011009">
    <property type="entry name" value="Kinase-like_dom_sf"/>
</dbReference>
<gene>
    <name evidence="11" type="ORF">DB88DRAFT_481491</name>
</gene>
<dbReference type="SUPFAM" id="SSF55781">
    <property type="entry name" value="GAF domain-like"/>
    <property type="match status" value="1"/>
</dbReference>
<dbReference type="Pfam" id="PF13191">
    <property type="entry name" value="AAA_16"/>
    <property type="match status" value="1"/>
</dbReference>
<feature type="domain" description="Response regulatory" evidence="10">
    <location>
        <begin position="2037"/>
        <end position="2154"/>
    </location>
</feature>
<dbReference type="SMART" id="SM00065">
    <property type="entry name" value="GAF"/>
    <property type="match status" value="1"/>
</dbReference>
<dbReference type="InterPro" id="IPR000719">
    <property type="entry name" value="Prot_kinase_dom"/>
</dbReference>
<evidence type="ECO:0000256" key="3">
    <source>
        <dbReference type="ARBA" id="ARBA00022679"/>
    </source>
</evidence>
<evidence type="ECO:0008006" key="13">
    <source>
        <dbReference type="Google" id="ProtNLM"/>
    </source>
</evidence>
<dbReference type="PROSITE" id="PS50011">
    <property type="entry name" value="PROTEIN_KINASE_DOM"/>
    <property type="match status" value="1"/>
</dbReference>